<dbReference type="InParanoid" id="A0A1X7UCS4"/>
<proteinExistence type="predicted"/>
<dbReference type="OrthoDB" id="10034966at2759"/>
<accession>A0A1X7UCS4</accession>
<protein>
    <submittedName>
        <fullName evidence="1">Uncharacterized protein</fullName>
    </submittedName>
</protein>
<dbReference type="AlphaFoldDB" id="A0A1X7UCS4"/>
<organism evidence="1">
    <name type="scientific">Amphimedon queenslandica</name>
    <name type="common">Sponge</name>
    <dbReference type="NCBI Taxonomy" id="400682"/>
    <lineage>
        <taxon>Eukaryota</taxon>
        <taxon>Metazoa</taxon>
        <taxon>Porifera</taxon>
        <taxon>Demospongiae</taxon>
        <taxon>Heteroscleromorpha</taxon>
        <taxon>Haplosclerida</taxon>
        <taxon>Niphatidae</taxon>
        <taxon>Amphimedon</taxon>
    </lineage>
</organism>
<name>A0A1X7UCS4_AMPQE</name>
<dbReference type="EnsemblMetazoa" id="Aqu2.1.25290_001">
    <property type="protein sequence ID" value="Aqu2.1.25290_001"/>
    <property type="gene ID" value="Aqu2.1.25290"/>
</dbReference>
<evidence type="ECO:0000313" key="1">
    <source>
        <dbReference type="EnsemblMetazoa" id="Aqu2.1.25290_001"/>
    </source>
</evidence>
<sequence>MCIFICSTLNEWLGHFRNAALEQAFSFSCCFEDCSHHSPFATFAGLKSHVYCAHLKSDDVPQEDDSDDICIRGNEDTLHYDVHTVLDDSMLDADINCFLQFIYNEQNESQLCL</sequence>
<reference evidence="1" key="1">
    <citation type="submission" date="2017-05" db="UniProtKB">
        <authorList>
            <consortium name="EnsemblMetazoa"/>
        </authorList>
    </citation>
    <scope>IDENTIFICATION</scope>
</reference>